<dbReference type="GO" id="GO:0008033">
    <property type="term" value="P:tRNA processing"/>
    <property type="evidence" value="ECO:0007669"/>
    <property type="project" value="UniProtKB-KW"/>
</dbReference>
<keyword evidence="5" id="KW-0479">Metal-binding</keyword>
<keyword evidence="2" id="KW-0963">Cytoplasm</keyword>
<evidence type="ECO:0000256" key="7">
    <source>
        <dbReference type="ARBA" id="ARBA00022833"/>
    </source>
</evidence>
<evidence type="ECO:0000256" key="2">
    <source>
        <dbReference type="ARBA" id="ARBA00022490"/>
    </source>
</evidence>
<keyword evidence="10" id="KW-0511">Multifunctional enzyme</keyword>
<keyword evidence="4" id="KW-0819">tRNA processing</keyword>
<evidence type="ECO:0000256" key="6">
    <source>
        <dbReference type="ARBA" id="ARBA00022741"/>
    </source>
</evidence>
<keyword evidence="7" id="KW-0862">Zinc</keyword>
<keyword evidence="13" id="KW-1185">Reference proteome</keyword>
<reference evidence="12" key="1">
    <citation type="journal article" date="2023" name="Insect Mol. Biol.">
        <title>Genome sequencing provides insights into the evolution of gene families encoding plant cell wall-degrading enzymes in longhorned beetles.</title>
        <authorList>
            <person name="Shin N.R."/>
            <person name="Okamura Y."/>
            <person name="Kirsch R."/>
            <person name="Pauchet Y."/>
        </authorList>
    </citation>
    <scope>NUCLEOTIDE SEQUENCE</scope>
    <source>
        <strain evidence="12">AMC_N1</strain>
    </source>
</reference>
<dbReference type="InterPro" id="IPR050229">
    <property type="entry name" value="GlpE_sulfurtransferase"/>
</dbReference>
<feature type="domain" description="Rhodanese" evidence="11">
    <location>
        <begin position="3"/>
        <end position="107"/>
    </location>
</feature>
<proteinExistence type="predicted"/>
<dbReference type="GO" id="GO:0016740">
    <property type="term" value="F:transferase activity"/>
    <property type="evidence" value="ECO:0007669"/>
    <property type="project" value="UniProtKB-KW"/>
</dbReference>
<accession>A0AAV8XLS8</accession>
<dbReference type="InterPro" id="IPR001763">
    <property type="entry name" value="Rhodanese-like_dom"/>
</dbReference>
<keyword evidence="8" id="KW-0067">ATP-binding</keyword>
<evidence type="ECO:0000313" key="12">
    <source>
        <dbReference type="EMBL" id="KAJ8939449.1"/>
    </source>
</evidence>
<keyword evidence="3" id="KW-0808">Transferase</keyword>
<evidence type="ECO:0000313" key="13">
    <source>
        <dbReference type="Proteomes" id="UP001162162"/>
    </source>
</evidence>
<dbReference type="GO" id="GO:0005829">
    <property type="term" value="C:cytosol"/>
    <property type="evidence" value="ECO:0007669"/>
    <property type="project" value="UniProtKB-SubCell"/>
</dbReference>
<dbReference type="PANTHER" id="PTHR43031">
    <property type="entry name" value="FAD-DEPENDENT OXIDOREDUCTASE"/>
    <property type="match status" value="1"/>
</dbReference>
<protein>
    <recommendedName>
        <fullName evidence="11">Rhodanese domain-containing protein</fullName>
    </recommendedName>
</protein>
<dbReference type="AlphaFoldDB" id="A0AAV8XLS8"/>
<evidence type="ECO:0000256" key="3">
    <source>
        <dbReference type="ARBA" id="ARBA00022679"/>
    </source>
</evidence>
<dbReference type="PANTHER" id="PTHR43031:SF1">
    <property type="entry name" value="PYRIDINE NUCLEOTIDE-DISULPHIDE OXIDOREDUCTASE"/>
    <property type="match status" value="1"/>
</dbReference>
<dbReference type="Gene3D" id="3.40.250.10">
    <property type="entry name" value="Rhodanese-like domain"/>
    <property type="match status" value="1"/>
</dbReference>
<keyword evidence="9" id="KW-0501">Molybdenum cofactor biosynthesis</keyword>
<evidence type="ECO:0000256" key="9">
    <source>
        <dbReference type="ARBA" id="ARBA00023150"/>
    </source>
</evidence>
<gene>
    <name evidence="12" type="ORF">NQ318_023075</name>
</gene>
<comment type="caution">
    <text evidence="12">The sequence shown here is derived from an EMBL/GenBank/DDBJ whole genome shotgun (WGS) entry which is preliminary data.</text>
</comment>
<dbReference type="GO" id="GO:0006777">
    <property type="term" value="P:Mo-molybdopterin cofactor biosynthetic process"/>
    <property type="evidence" value="ECO:0007669"/>
    <property type="project" value="UniProtKB-KW"/>
</dbReference>
<keyword evidence="6" id="KW-0547">Nucleotide-binding</keyword>
<evidence type="ECO:0000256" key="1">
    <source>
        <dbReference type="ARBA" id="ARBA00004514"/>
    </source>
</evidence>
<dbReference type="EMBL" id="JAPWTK010000486">
    <property type="protein sequence ID" value="KAJ8939449.1"/>
    <property type="molecule type" value="Genomic_DNA"/>
</dbReference>
<evidence type="ECO:0000256" key="10">
    <source>
        <dbReference type="ARBA" id="ARBA00023268"/>
    </source>
</evidence>
<sequence length="109" mass="12346">MINAVVLDVRPKLEYEMCNIPGTINIPFVDIERGCDIDKLNSLLKANGQHLELGDGQQNVYVLCRRGNDSQRAISCLRNKAFDFPVKFYNVKGGLYAYSKLVDTNFPVY</sequence>
<dbReference type="Pfam" id="PF00581">
    <property type="entry name" value="Rhodanese"/>
    <property type="match status" value="1"/>
</dbReference>
<comment type="subcellular location">
    <subcellularLocation>
        <location evidence="1">Cytoplasm</location>
        <location evidence="1">Cytosol</location>
    </subcellularLocation>
</comment>
<evidence type="ECO:0000256" key="4">
    <source>
        <dbReference type="ARBA" id="ARBA00022694"/>
    </source>
</evidence>
<evidence type="ECO:0000256" key="8">
    <source>
        <dbReference type="ARBA" id="ARBA00022840"/>
    </source>
</evidence>
<dbReference type="GO" id="GO:0005524">
    <property type="term" value="F:ATP binding"/>
    <property type="evidence" value="ECO:0007669"/>
    <property type="project" value="UniProtKB-KW"/>
</dbReference>
<dbReference type="InterPro" id="IPR036873">
    <property type="entry name" value="Rhodanese-like_dom_sf"/>
</dbReference>
<dbReference type="SUPFAM" id="SSF52821">
    <property type="entry name" value="Rhodanese/Cell cycle control phosphatase"/>
    <property type="match status" value="1"/>
</dbReference>
<dbReference type="PROSITE" id="PS50206">
    <property type="entry name" value="RHODANESE_3"/>
    <property type="match status" value="1"/>
</dbReference>
<evidence type="ECO:0000259" key="11">
    <source>
        <dbReference type="PROSITE" id="PS50206"/>
    </source>
</evidence>
<evidence type="ECO:0000256" key="5">
    <source>
        <dbReference type="ARBA" id="ARBA00022723"/>
    </source>
</evidence>
<name>A0AAV8XLS8_9CUCU</name>
<organism evidence="12 13">
    <name type="scientific">Aromia moschata</name>
    <dbReference type="NCBI Taxonomy" id="1265417"/>
    <lineage>
        <taxon>Eukaryota</taxon>
        <taxon>Metazoa</taxon>
        <taxon>Ecdysozoa</taxon>
        <taxon>Arthropoda</taxon>
        <taxon>Hexapoda</taxon>
        <taxon>Insecta</taxon>
        <taxon>Pterygota</taxon>
        <taxon>Neoptera</taxon>
        <taxon>Endopterygota</taxon>
        <taxon>Coleoptera</taxon>
        <taxon>Polyphaga</taxon>
        <taxon>Cucujiformia</taxon>
        <taxon>Chrysomeloidea</taxon>
        <taxon>Cerambycidae</taxon>
        <taxon>Cerambycinae</taxon>
        <taxon>Callichromatini</taxon>
        <taxon>Aromia</taxon>
    </lineage>
</organism>
<dbReference type="FunFam" id="3.40.250.10:FF:000014">
    <property type="entry name" value="Adenylyltransferase and sulfurtransferase MOCS3"/>
    <property type="match status" value="1"/>
</dbReference>
<dbReference type="Proteomes" id="UP001162162">
    <property type="component" value="Unassembled WGS sequence"/>
</dbReference>
<dbReference type="GO" id="GO:0046872">
    <property type="term" value="F:metal ion binding"/>
    <property type="evidence" value="ECO:0007669"/>
    <property type="project" value="UniProtKB-KW"/>
</dbReference>
<dbReference type="SMART" id="SM00450">
    <property type="entry name" value="RHOD"/>
    <property type="match status" value="1"/>
</dbReference>